<evidence type="ECO:0000256" key="5">
    <source>
        <dbReference type="SAM" id="MobiDB-lite"/>
    </source>
</evidence>
<keyword evidence="9" id="KW-1185">Reference proteome</keyword>
<sequence>MRMKGEIADISEWREAEFAQNCTYIVNDQPCDLLKSDSAPRAMTSIPRNLSFKHNQASEVTGVFSREYIPQGTRFGPLLGHRYTRDSVPKHANRKYFWRIYSGGNFHHFIDGYDVHKSNWMRYVNPARSLSDQNLVACQNGKDIYFYTVQPIPVNRELLVWYSRDFSERLHYPHGDLLHPKLKHSTKEFKDSEANRQQLPHKDVFYETDQKSEAKKTKREEEEEEEEKIDVEMLERDTPPVTPDNQIVDFSKKMDAETDPQTKLQPSVDFPEKRPFSLMRETSTDRASPCHTTSPNQRVKSPNDDHSDLSCCSPAVNTTTTSHKDLPLHLHGLYSSEEGLVSYPMYSPPRHLQQPYLYPYGHHPSHYHHLLLPQYSPPLPGIGPNMNGLGVFSRVPPVYSSYLGADSLPYPLVSQQSVMGLPVGLQEDGPHHHLRLLEQPRDGIIPAPTSAFSLTSPGGGLRERPPNHSPPSGAPATPEHSPQSKPTSQAPGHSNEAINLSKPKNSQGPSASPGYKSLPYPLKKQNGKIKYECNQCLKTFGQLSNLKVHLRVHSGERPFQCLVCRKSFTQLAHLQKHNLVHTGEKPHECQVCHKRFSSTSNLKTHLRLHSGEKPYQCKLCSTKFTQYVHLKLHKRLHSRDQPYKCPLCSQSYIHQLSLQIHSRGYCPSAAMLGQSHEELCRMNEMIRKFDVSSDADTMEEKASVAEVDSVERWMLKSRELKEDQLQTGFFKKESHHHPHHHHSPPPISHERSPAAAGNIFRPHSHITMKQEVP</sequence>
<feature type="compositionally biased region" description="Basic and acidic residues" evidence="5">
    <location>
        <begin position="188"/>
        <end position="220"/>
    </location>
</feature>
<dbReference type="Proteomes" id="UP001369086">
    <property type="component" value="Unassembled WGS sequence"/>
</dbReference>
<dbReference type="PIRSF" id="PIRSF013212">
    <property type="entry name" value="PRDM1"/>
    <property type="match status" value="1"/>
</dbReference>
<dbReference type="SUPFAM" id="SSF57667">
    <property type="entry name" value="beta-beta-alpha zinc fingers"/>
    <property type="match status" value="3"/>
</dbReference>
<dbReference type="PROSITE" id="PS50157">
    <property type="entry name" value="ZINC_FINGER_C2H2_2"/>
    <property type="match status" value="4"/>
</dbReference>
<dbReference type="InterPro" id="IPR050331">
    <property type="entry name" value="Zinc_finger"/>
</dbReference>
<dbReference type="SMART" id="SM00355">
    <property type="entry name" value="ZnF_C2H2"/>
    <property type="match status" value="5"/>
</dbReference>
<comment type="subcellular location">
    <subcellularLocation>
        <location evidence="3">Nucleus</location>
    </subcellularLocation>
    <subcellularLocation>
        <location evidence="3">Cytoplasm</location>
    </subcellularLocation>
</comment>
<proteinExistence type="inferred from homology"/>
<feature type="compositionally biased region" description="Basic residues" evidence="5">
    <location>
        <begin position="733"/>
        <end position="743"/>
    </location>
</feature>
<keyword evidence="4" id="KW-0479">Metal-binding</keyword>
<comment type="function">
    <text evidence="3">Transcription factor that mediates a transcriptional program in various innate and adaptive immune tissue-resident lymphocyte T cell types such as tissue-resident memory T (Trm), natural killer (trNK) and natural killer T (NKT) cells and negatively regulates gene expression of proteins that promote the egress of tissue-resident T-cell populations from non-lymphoid organs. Plays a role in the development, retention and long-term establishment of adaptive and innate tissue-resident lymphocyte T cell types in non-lymphoid organs, such as the skin and gut, but also in other nonbarrier tissues like liver and kidney, and therefore may provide immediate immunological protection against reactivating infections or viral reinfection. Binds specifically to the PRDI element in the promoter of the beta-interferon gene. Drives the maturation of B-lymphocytes into Ig secreting cells. Associates with the transcriptional repressor ZNF683 to chromatin at gene promoter regions.</text>
</comment>
<dbReference type="PROSITE" id="PS00028">
    <property type="entry name" value="ZINC_FINGER_C2H2_1"/>
    <property type="match status" value="4"/>
</dbReference>
<dbReference type="InterPro" id="IPR001214">
    <property type="entry name" value="SET_dom"/>
</dbReference>
<comment type="caution">
    <text evidence="8">The sequence shown here is derived from an EMBL/GenBank/DDBJ whole genome shotgun (WGS) entry which is preliminary data.</text>
</comment>
<dbReference type="PANTHER" id="PTHR16515">
    <property type="entry name" value="PR DOMAIN ZINC FINGER PROTEIN"/>
    <property type="match status" value="1"/>
</dbReference>
<dbReference type="PANTHER" id="PTHR16515:SF64">
    <property type="entry name" value="PR DOMAIN ZINC FINGER PROTEIN 1"/>
    <property type="match status" value="1"/>
</dbReference>
<dbReference type="PROSITE" id="PS50280">
    <property type="entry name" value="SET"/>
    <property type="match status" value="1"/>
</dbReference>
<evidence type="ECO:0000313" key="8">
    <source>
        <dbReference type="EMBL" id="KAK6474156.1"/>
    </source>
</evidence>
<feature type="region of interest" description="Disordered" evidence="5">
    <location>
        <begin position="188"/>
        <end position="245"/>
    </location>
</feature>
<dbReference type="InterPro" id="IPR016608">
    <property type="entry name" value="PRDM1"/>
</dbReference>
<feature type="region of interest" description="Disordered" evidence="5">
    <location>
        <begin position="732"/>
        <end position="754"/>
    </location>
</feature>
<evidence type="ECO:0000256" key="1">
    <source>
        <dbReference type="ARBA" id="ARBA00023015"/>
    </source>
</evidence>
<feature type="region of interest" description="Disordered" evidence="5">
    <location>
        <begin position="445"/>
        <end position="521"/>
    </location>
</feature>
<dbReference type="SUPFAM" id="SSF82199">
    <property type="entry name" value="SET domain"/>
    <property type="match status" value="1"/>
</dbReference>
<organism evidence="8 9">
    <name type="scientific">Huso huso</name>
    <name type="common">Beluga</name>
    <name type="synonym">Acipenser huso</name>
    <dbReference type="NCBI Taxonomy" id="61971"/>
    <lineage>
        <taxon>Eukaryota</taxon>
        <taxon>Metazoa</taxon>
        <taxon>Chordata</taxon>
        <taxon>Craniata</taxon>
        <taxon>Vertebrata</taxon>
        <taxon>Euteleostomi</taxon>
        <taxon>Actinopterygii</taxon>
        <taxon>Chondrostei</taxon>
        <taxon>Acipenseriformes</taxon>
        <taxon>Acipenseridae</taxon>
        <taxon>Huso</taxon>
    </lineage>
</organism>
<comment type="subunit">
    <text evidence="3">Interacts with PRMT5. Interacts with FBXO10. Interacts with FBXO11.</text>
</comment>
<name>A0ABR0YNZ7_HUSHU</name>
<accession>A0ABR0YNZ7</accession>
<feature type="compositionally biased region" description="Polar residues" evidence="5">
    <location>
        <begin position="480"/>
        <end position="510"/>
    </location>
</feature>
<feature type="region of interest" description="Disordered" evidence="5">
    <location>
        <begin position="280"/>
        <end position="308"/>
    </location>
</feature>
<dbReference type="Pfam" id="PF00096">
    <property type="entry name" value="zf-C2H2"/>
    <property type="match status" value="3"/>
</dbReference>
<evidence type="ECO:0000256" key="3">
    <source>
        <dbReference type="PIRNR" id="PIRNR013212"/>
    </source>
</evidence>
<feature type="domain" description="C2H2-type" evidence="6">
    <location>
        <begin position="615"/>
        <end position="642"/>
    </location>
</feature>
<dbReference type="SMART" id="SM00317">
    <property type="entry name" value="SET"/>
    <property type="match status" value="1"/>
</dbReference>
<dbReference type="CDD" id="cd19187">
    <property type="entry name" value="PR-SET_PRDM1"/>
    <property type="match status" value="1"/>
</dbReference>
<dbReference type="Pfam" id="PF21549">
    <property type="entry name" value="PRDM2_PR"/>
    <property type="match status" value="1"/>
</dbReference>
<comment type="similarity">
    <text evidence="3">Belongs to the class V-like SAM-binding methyltransferase superfamily.</text>
</comment>
<evidence type="ECO:0000259" key="7">
    <source>
        <dbReference type="PROSITE" id="PS50280"/>
    </source>
</evidence>
<dbReference type="EC" id="2.1.1.-" evidence="3"/>
<feature type="compositionally biased region" description="Polar residues" evidence="5">
    <location>
        <begin position="290"/>
        <end position="300"/>
    </location>
</feature>
<dbReference type="InterPro" id="IPR044413">
    <property type="entry name" value="PRDM1_PR-SET"/>
</dbReference>
<evidence type="ECO:0000256" key="4">
    <source>
        <dbReference type="PROSITE-ProRule" id="PRU00042"/>
    </source>
</evidence>
<feature type="domain" description="C2H2-type" evidence="6">
    <location>
        <begin position="531"/>
        <end position="558"/>
    </location>
</feature>
<dbReference type="InterPro" id="IPR013087">
    <property type="entry name" value="Znf_C2H2_type"/>
</dbReference>
<gene>
    <name evidence="8" type="ORF">HHUSO_G26340</name>
</gene>
<keyword evidence="4" id="KW-0863">Zinc-finger</keyword>
<dbReference type="EMBL" id="JAHFZB010000026">
    <property type="protein sequence ID" value="KAK6474156.1"/>
    <property type="molecule type" value="Genomic_DNA"/>
</dbReference>
<reference evidence="8 9" key="1">
    <citation type="submission" date="2021-05" db="EMBL/GenBank/DDBJ databases">
        <authorList>
            <person name="Zahm M."/>
            <person name="Klopp C."/>
            <person name="Cabau C."/>
            <person name="Kuhl H."/>
            <person name="Suciu R."/>
            <person name="Ciorpac M."/>
            <person name="Holostenco D."/>
            <person name="Gessner J."/>
            <person name="Wuertz S."/>
            <person name="Hohne C."/>
            <person name="Stock M."/>
            <person name="Gislard M."/>
            <person name="Lluch J."/>
            <person name="Milhes M."/>
            <person name="Lampietro C."/>
            <person name="Lopez Roques C."/>
            <person name="Donnadieu C."/>
            <person name="Du K."/>
            <person name="Schartl M."/>
            <person name="Guiguen Y."/>
        </authorList>
    </citation>
    <scope>NUCLEOTIDE SEQUENCE [LARGE SCALE GENOMIC DNA]</scope>
    <source>
        <strain evidence="8">Hh-F2</strain>
        <tissue evidence="8">Blood</tissue>
    </source>
</reference>
<dbReference type="InterPro" id="IPR036236">
    <property type="entry name" value="Znf_C2H2_sf"/>
</dbReference>
<feature type="domain" description="SET" evidence="7">
    <location>
        <begin position="47"/>
        <end position="163"/>
    </location>
</feature>
<dbReference type="Gene3D" id="2.170.270.10">
    <property type="entry name" value="SET domain"/>
    <property type="match status" value="1"/>
</dbReference>
<dbReference type="Gene3D" id="3.30.160.60">
    <property type="entry name" value="Classic Zinc Finger"/>
    <property type="match status" value="4"/>
</dbReference>
<dbReference type="InterPro" id="IPR046341">
    <property type="entry name" value="SET_dom_sf"/>
</dbReference>
<feature type="domain" description="C2H2-type" evidence="6">
    <location>
        <begin position="559"/>
        <end position="586"/>
    </location>
</feature>
<feature type="domain" description="C2H2-type" evidence="6">
    <location>
        <begin position="587"/>
        <end position="614"/>
    </location>
</feature>
<evidence type="ECO:0000259" key="6">
    <source>
        <dbReference type="PROSITE" id="PS50157"/>
    </source>
</evidence>
<protein>
    <recommendedName>
        <fullName evidence="3">PR domain zinc finger protein 1</fullName>
        <ecNumber evidence="3">2.1.1.-</ecNumber>
    </recommendedName>
</protein>
<keyword evidence="2" id="KW-0804">Transcription</keyword>
<keyword evidence="1" id="KW-0805">Transcription regulation</keyword>
<evidence type="ECO:0000313" key="9">
    <source>
        <dbReference type="Proteomes" id="UP001369086"/>
    </source>
</evidence>
<keyword evidence="4" id="KW-0862">Zinc</keyword>
<evidence type="ECO:0000256" key="2">
    <source>
        <dbReference type="ARBA" id="ARBA00023163"/>
    </source>
</evidence>